<comment type="caution">
    <text evidence="12">The sequence shown here is derived from an EMBL/GenBank/DDBJ whole genome shotgun (WGS) entry which is preliminary data.</text>
</comment>
<dbReference type="InterPro" id="IPR017846">
    <property type="entry name" value="Nict_dMeBzImd_PRibTrfase_bact"/>
</dbReference>
<gene>
    <name evidence="11 12" type="primary">cobT</name>
    <name evidence="12" type="ORF">LN736_09420</name>
</gene>
<keyword evidence="8 11" id="KW-0808">Transferase</keyword>
<proteinExistence type="inferred from homology"/>
<sequence length="368" mass="39608">MELLKKTLSAIEGKNEEAVKKAWVSIDDLAKPIGSLGELEKIIAKMAGITGKTHNRIHKKNIVIMCSDNGIWNENLSSCPKELTVTITKNFVRGITGVCVLGDFFKSDRTVVDIGVDYDFKDPGIINRKVAYGTKDMTVEPAMTREECVKAIEVGIEIVDELVKKGYDMFGTGEMGVCNTATSSAVLSVLRDLPVDISVGKGSGVTDRQFDAKKKAVQRAIDINKPDSDDPIDTMSKVGGFDIAGICGCFLGAAKNRVPIVIDGFISSVAALCAFRLNNKVVDYLFASHLSAEPAVKYVMEELGLTPMLNLGMRLGEGSGCPMAFGIIEAALYVMDNMGSFSEANVDGTVLVDIRKDEQPTSAGMENV</sequence>
<organism evidence="12 13">
    <name type="scientific">Clostridium aromativorans</name>
    <dbReference type="NCBI Taxonomy" id="2836848"/>
    <lineage>
        <taxon>Bacteria</taxon>
        <taxon>Bacillati</taxon>
        <taxon>Bacillota</taxon>
        <taxon>Clostridia</taxon>
        <taxon>Eubacteriales</taxon>
        <taxon>Clostridiaceae</taxon>
        <taxon>Clostridium</taxon>
    </lineage>
</organism>
<dbReference type="NCBIfam" id="TIGR03160">
    <property type="entry name" value="cobT_DBIPRT"/>
    <property type="match status" value="1"/>
</dbReference>
<evidence type="ECO:0000256" key="7">
    <source>
        <dbReference type="ARBA" id="ARBA00022676"/>
    </source>
</evidence>
<evidence type="ECO:0000313" key="12">
    <source>
        <dbReference type="EMBL" id="MCC9295073.1"/>
    </source>
</evidence>
<evidence type="ECO:0000256" key="5">
    <source>
        <dbReference type="ARBA" id="ARBA00015486"/>
    </source>
</evidence>
<keyword evidence="6 11" id="KW-0169">Cobalamin biosynthesis</keyword>
<dbReference type="EC" id="2.4.2.21" evidence="4 11"/>
<dbReference type="InterPro" id="IPR036087">
    <property type="entry name" value="Nict_dMeBzImd_PRibTrfase_sf"/>
</dbReference>
<dbReference type="NCBIfam" id="NF000996">
    <property type="entry name" value="PRK00105.1"/>
    <property type="match status" value="1"/>
</dbReference>
<evidence type="ECO:0000256" key="6">
    <source>
        <dbReference type="ARBA" id="ARBA00022573"/>
    </source>
</evidence>
<comment type="similarity">
    <text evidence="3 11">Belongs to the CobT family.</text>
</comment>
<evidence type="ECO:0000256" key="10">
    <source>
        <dbReference type="ARBA" id="ARBA00047340"/>
    </source>
</evidence>
<evidence type="ECO:0000256" key="1">
    <source>
        <dbReference type="ARBA" id="ARBA00002197"/>
    </source>
</evidence>
<dbReference type="CDD" id="cd02439">
    <property type="entry name" value="DMB-PRT_CobT"/>
    <property type="match status" value="1"/>
</dbReference>
<evidence type="ECO:0000256" key="8">
    <source>
        <dbReference type="ARBA" id="ARBA00022679"/>
    </source>
</evidence>
<name>A0ABS8N5I2_9CLOT</name>
<evidence type="ECO:0000256" key="3">
    <source>
        <dbReference type="ARBA" id="ARBA00007110"/>
    </source>
</evidence>
<evidence type="ECO:0000256" key="2">
    <source>
        <dbReference type="ARBA" id="ARBA00005049"/>
    </source>
</evidence>
<evidence type="ECO:0000313" key="13">
    <source>
        <dbReference type="Proteomes" id="UP001165422"/>
    </source>
</evidence>
<comment type="function">
    <text evidence="1 11">Catalyzes the synthesis of alpha-ribazole-5'-phosphate from nicotinate mononucleotide (NAMN) and 5,6-dimethylbenzimidazole (DMB).</text>
</comment>
<accession>A0ABS8N5I2</accession>
<dbReference type="EMBL" id="JAJJPB010000010">
    <property type="protein sequence ID" value="MCC9295073.1"/>
    <property type="molecule type" value="Genomic_DNA"/>
</dbReference>
<dbReference type="InterPro" id="IPR003200">
    <property type="entry name" value="Nict_dMeBzImd_PRibTrfase"/>
</dbReference>
<dbReference type="PANTHER" id="PTHR43463">
    <property type="entry name" value="NICOTINATE-NUCLEOTIDE--DIMETHYLBENZIMIDAZOLE PHOSPHORIBOSYLTRANSFERASE"/>
    <property type="match status" value="1"/>
</dbReference>
<evidence type="ECO:0000256" key="9">
    <source>
        <dbReference type="ARBA" id="ARBA00030686"/>
    </source>
</evidence>
<evidence type="ECO:0000256" key="11">
    <source>
        <dbReference type="HAMAP-Rule" id="MF_00230"/>
    </source>
</evidence>
<dbReference type="InterPro" id="IPR023195">
    <property type="entry name" value="Nict_dMeBzImd_PRibTrfase_N"/>
</dbReference>
<reference evidence="12" key="1">
    <citation type="submission" date="2021-11" db="EMBL/GenBank/DDBJ databases">
        <authorList>
            <person name="Qingchun L."/>
            <person name="Dong Z."/>
            <person name="Zongwei Q."/>
            <person name="Jia Z."/>
            <person name="Duotao L."/>
        </authorList>
    </citation>
    <scope>NUCLEOTIDE SEQUENCE</scope>
    <source>
        <strain evidence="12">WLY-B-L2</strain>
    </source>
</reference>
<comment type="pathway">
    <text evidence="2 11">Nucleoside biosynthesis; alpha-ribazole biosynthesis; alpha-ribazole from 5,6-dimethylbenzimidazole: step 1/2.</text>
</comment>
<comment type="catalytic activity">
    <reaction evidence="10 11">
        <text>5,6-dimethylbenzimidazole + nicotinate beta-D-ribonucleotide = alpha-ribazole 5'-phosphate + nicotinate + H(+)</text>
        <dbReference type="Rhea" id="RHEA:11196"/>
        <dbReference type="ChEBI" id="CHEBI:15378"/>
        <dbReference type="ChEBI" id="CHEBI:15890"/>
        <dbReference type="ChEBI" id="CHEBI:32544"/>
        <dbReference type="ChEBI" id="CHEBI:57502"/>
        <dbReference type="ChEBI" id="CHEBI:57918"/>
        <dbReference type="EC" id="2.4.2.21"/>
    </reaction>
</comment>
<dbReference type="HAMAP" id="MF_00230">
    <property type="entry name" value="CobT"/>
    <property type="match status" value="1"/>
</dbReference>
<dbReference type="Gene3D" id="1.10.1610.10">
    <property type="match status" value="1"/>
</dbReference>
<protein>
    <recommendedName>
        <fullName evidence="5 11">Nicotinate-nucleotide--dimethylbenzimidazole phosphoribosyltransferase</fullName>
        <shortName evidence="11">NN:DBI PRT</shortName>
        <ecNumber evidence="4 11">2.4.2.21</ecNumber>
    </recommendedName>
    <alternativeName>
        <fullName evidence="9 11">N(1)-alpha-phosphoribosyltransferase</fullName>
    </alternativeName>
</protein>
<dbReference type="RefSeq" id="WP_150357684.1">
    <property type="nucleotide sequence ID" value="NZ_JAJJPB010000010.1"/>
</dbReference>
<keyword evidence="13" id="KW-1185">Reference proteome</keyword>
<dbReference type="Proteomes" id="UP001165422">
    <property type="component" value="Unassembled WGS sequence"/>
</dbReference>
<dbReference type="Gene3D" id="3.40.50.10210">
    <property type="match status" value="1"/>
</dbReference>
<evidence type="ECO:0000256" key="4">
    <source>
        <dbReference type="ARBA" id="ARBA00011991"/>
    </source>
</evidence>
<dbReference type="SUPFAM" id="SSF52733">
    <property type="entry name" value="Nicotinate mononucleotide:5,6-dimethylbenzimidazole phosphoribosyltransferase (CobT)"/>
    <property type="match status" value="1"/>
</dbReference>
<dbReference type="Pfam" id="PF02277">
    <property type="entry name" value="DBI_PRT"/>
    <property type="match status" value="1"/>
</dbReference>
<keyword evidence="7 11" id="KW-0328">Glycosyltransferase</keyword>
<feature type="active site" description="Proton acceptor" evidence="11">
    <location>
        <position position="317"/>
    </location>
</feature>
<dbReference type="GO" id="GO:0008939">
    <property type="term" value="F:nicotinate-nucleotide-dimethylbenzimidazole phosphoribosyltransferase activity"/>
    <property type="evidence" value="ECO:0007669"/>
    <property type="project" value="UniProtKB-EC"/>
</dbReference>
<dbReference type="PANTHER" id="PTHR43463:SF1">
    <property type="entry name" value="NICOTINATE-NUCLEOTIDE--DIMETHYLBENZIMIDAZOLE PHOSPHORIBOSYLTRANSFERASE"/>
    <property type="match status" value="1"/>
</dbReference>